<feature type="binding site" evidence="7">
    <location>
        <position position="183"/>
    </location>
    <ligand>
        <name>L-glutamine</name>
        <dbReference type="ChEBI" id="CHEBI:58359"/>
    </ligand>
</feature>
<dbReference type="GO" id="GO:0003952">
    <property type="term" value="F:NAD+ synthase (glutamine-hydrolyzing) activity"/>
    <property type="evidence" value="ECO:0007669"/>
    <property type="project" value="UniProtKB-UniRule"/>
</dbReference>
<evidence type="ECO:0000256" key="2">
    <source>
        <dbReference type="ARBA" id="ARBA00007145"/>
    </source>
</evidence>
<comment type="function">
    <text evidence="7">Catalyzes the ATP-dependent amidation of deamido-NAD to form NAD. Uses L-glutamine as a nitrogen source.</text>
</comment>
<dbReference type="CDD" id="cd07570">
    <property type="entry name" value="GAT_Gln-NAD-synth"/>
    <property type="match status" value="1"/>
</dbReference>
<dbReference type="EC" id="6.3.5.1" evidence="7 8"/>
<dbReference type="InterPro" id="IPR036526">
    <property type="entry name" value="C-N_Hydrolase_sf"/>
</dbReference>
<sequence length="547" mass="60224">MANNQLRVVLAQIDPVVGDVAGNTRKVIAATQQARQEHDAELVVFPELCLTGYPPEDLLLRPGLLKRVDKALQTLCQQIDDITIIVGHPLGEVGKELFNAASVINKKQITAQYLKQKLPNYGVFDEKRYFIEGREATIIDINQFKIGLTICEDIWFIEPSSQAVDLGAEIIMNLNASPFKQDKTQLREAEVSQRARENNVPVLYVNQIGGQDELVFDGASFAVNAAGEKCIQAIQFATALVPITLHKTDHGIELSGPQQPLMEELETVYQALVCGLRDYVEKNRFPGVVIGLSGGIDSALTMALAVDALGAERVQAVMMPSRYTSQISLDDAAEMAAILGVQYRNINIENLFQTFLRELEDVFAGTQPDATEENIQARCRGVLLMAISNKTGAMVLSTGNKSEMAVGYSTLYGDMAGGFSPLKDVYKTLVYKLARYRNSLSAIIPERIISRPPSAELSADQLDQDSLPAYEILDEILEAYIAKDGCFEDLVASGFDAETVAQVIKMVDRSEYKRRQAPPGIRITGRAFGRDRRYPITSGYTVTSTIE</sequence>
<dbReference type="PANTHER" id="PTHR23090">
    <property type="entry name" value="NH 3 /GLUTAMINE-DEPENDENT NAD + SYNTHETASE"/>
    <property type="match status" value="1"/>
</dbReference>
<feature type="binding site" evidence="7">
    <location>
        <position position="177"/>
    </location>
    <ligand>
        <name>L-glutamine</name>
        <dbReference type="ChEBI" id="CHEBI:58359"/>
    </ligand>
</feature>
<dbReference type="InterPro" id="IPR022310">
    <property type="entry name" value="NAD/GMP_synthase"/>
</dbReference>
<evidence type="ECO:0000256" key="8">
    <source>
        <dbReference type="PIRNR" id="PIRNR006630"/>
    </source>
</evidence>
<comment type="caution">
    <text evidence="7">Lacks conserved residue(s) required for the propagation of feature annotation.</text>
</comment>
<dbReference type="HAMAP" id="MF_02090">
    <property type="entry name" value="NadE_glutamine_dep"/>
    <property type="match status" value="1"/>
</dbReference>
<dbReference type="NCBIfam" id="NF010588">
    <property type="entry name" value="PRK13981.1"/>
    <property type="match status" value="1"/>
</dbReference>
<proteinExistence type="inferred from homology"/>
<dbReference type="GO" id="GO:0005737">
    <property type="term" value="C:cytoplasm"/>
    <property type="evidence" value="ECO:0007669"/>
    <property type="project" value="InterPro"/>
</dbReference>
<dbReference type="SUPFAM" id="SSF56317">
    <property type="entry name" value="Carbon-nitrogen hydrolase"/>
    <property type="match status" value="1"/>
</dbReference>
<dbReference type="Gene3D" id="3.40.50.620">
    <property type="entry name" value="HUPs"/>
    <property type="match status" value="1"/>
</dbReference>
<dbReference type="FunFam" id="3.40.50.620:FF:000106">
    <property type="entry name" value="Glutamine-dependent NAD(+) synthetase"/>
    <property type="match status" value="1"/>
</dbReference>
<feature type="active site" description="Nucleophile; for glutaminase activity" evidence="7">
    <location>
        <position position="151"/>
    </location>
</feature>
<dbReference type="CDD" id="cd00553">
    <property type="entry name" value="NAD_synthase"/>
    <property type="match status" value="1"/>
</dbReference>
<evidence type="ECO:0000256" key="6">
    <source>
        <dbReference type="ARBA" id="ARBA00023027"/>
    </source>
</evidence>
<dbReference type="GO" id="GO:0009435">
    <property type="term" value="P:NAD+ biosynthetic process"/>
    <property type="evidence" value="ECO:0007669"/>
    <property type="project" value="UniProtKB-UniRule"/>
</dbReference>
<comment type="catalytic activity">
    <reaction evidence="7 8">
        <text>deamido-NAD(+) + L-glutamine + ATP + H2O = L-glutamate + AMP + diphosphate + NAD(+) + H(+)</text>
        <dbReference type="Rhea" id="RHEA:24384"/>
        <dbReference type="ChEBI" id="CHEBI:15377"/>
        <dbReference type="ChEBI" id="CHEBI:15378"/>
        <dbReference type="ChEBI" id="CHEBI:29985"/>
        <dbReference type="ChEBI" id="CHEBI:30616"/>
        <dbReference type="ChEBI" id="CHEBI:33019"/>
        <dbReference type="ChEBI" id="CHEBI:57540"/>
        <dbReference type="ChEBI" id="CHEBI:58359"/>
        <dbReference type="ChEBI" id="CHEBI:58437"/>
        <dbReference type="ChEBI" id="CHEBI:456215"/>
        <dbReference type="EC" id="6.3.5.1"/>
    </reaction>
</comment>
<evidence type="ECO:0000259" key="10">
    <source>
        <dbReference type="PROSITE" id="PS50263"/>
    </source>
</evidence>
<accession>A0A2T4CZI6</accession>
<keyword evidence="6 7" id="KW-0520">NAD</keyword>
<dbReference type="InterPro" id="IPR003010">
    <property type="entry name" value="C-N_Hydrolase"/>
</dbReference>
<dbReference type="GO" id="GO:0004359">
    <property type="term" value="F:glutaminase activity"/>
    <property type="evidence" value="ECO:0007669"/>
    <property type="project" value="InterPro"/>
</dbReference>
<dbReference type="PROSITE" id="PS50263">
    <property type="entry name" value="CN_HYDROLASE"/>
    <property type="match status" value="1"/>
</dbReference>
<feature type="binding site" evidence="7">
    <location>
        <position position="374"/>
    </location>
    <ligand>
        <name>deamido-NAD(+)</name>
        <dbReference type="ChEBI" id="CHEBI:58437"/>
        <note>ligand shared between two neighboring subunits</note>
    </ligand>
</feature>
<feature type="active site" description="Proton acceptor; for glutaminase activity" evidence="7">
    <location>
        <position position="47"/>
    </location>
</feature>
<protein>
    <recommendedName>
        <fullName evidence="7 8">Glutamine-dependent NAD(+) synthetase</fullName>
        <ecNumber evidence="7 8">6.3.5.1</ecNumber>
    </recommendedName>
    <alternativeName>
        <fullName evidence="7 8">NAD(+) synthase [glutamine-hydrolyzing]</fullName>
    </alternativeName>
</protein>
<dbReference type="PIRSF" id="PIRSF006630">
    <property type="entry name" value="NADS_GAT"/>
    <property type="match status" value="1"/>
</dbReference>
<feature type="binding site" evidence="7">
    <location>
        <begin position="291"/>
        <end position="298"/>
    </location>
    <ligand>
        <name>ATP</name>
        <dbReference type="ChEBI" id="CHEBI:30616"/>
    </ligand>
</feature>
<dbReference type="InterPro" id="IPR003694">
    <property type="entry name" value="NAD_synthase"/>
</dbReference>
<evidence type="ECO:0000256" key="9">
    <source>
        <dbReference type="RuleBase" id="RU003811"/>
    </source>
</evidence>
<dbReference type="UniPathway" id="UPA00253">
    <property type="reaction ID" value="UER00334"/>
</dbReference>
<keyword evidence="5 7" id="KW-0067">ATP-binding</keyword>
<dbReference type="Gene3D" id="3.60.110.10">
    <property type="entry name" value="Carbon-nitrogen hydrolase"/>
    <property type="match status" value="1"/>
</dbReference>
<evidence type="ECO:0000256" key="7">
    <source>
        <dbReference type="HAMAP-Rule" id="MF_02090"/>
    </source>
</evidence>
<feature type="binding site" evidence="7">
    <location>
        <position position="121"/>
    </location>
    <ligand>
        <name>L-glutamine</name>
        <dbReference type="ChEBI" id="CHEBI:58359"/>
    </ligand>
</feature>
<keyword evidence="4 7" id="KW-0547">Nucleotide-binding</keyword>
<feature type="binding site" evidence="7">
    <location>
        <position position="513"/>
    </location>
    <ligand>
        <name>deamido-NAD(+)</name>
        <dbReference type="ChEBI" id="CHEBI:58437"/>
        <note>ligand shared between two neighboring subunits</note>
    </ligand>
</feature>
<feature type="binding site" evidence="7">
    <location>
        <position position="398"/>
    </location>
    <ligand>
        <name>ATP</name>
        <dbReference type="ChEBI" id="CHEBI:30616"/>
    </ligand>
</feature>
<organism evidence="11">
    <name type="scientific">Pseudidiomarina aestuarii</name>
    <dbReference type="NCBI Taxonomy" id="624146"/>
    <lineage>
        <taxon>Bacteria</taxon>
        <taxon>Pseudomonadati</taxon>
        <taxon>Pseudomonadota</taxon>
        <taxon>Gammaproteobacteria</taxon>
        <taxon>Alteromonadales</taxon>
        <taxon>Idiomarinaceae</taxon>
        <taxon>Pseudidiomarina</taxon>
    </lineage>
</organism>
<gene>
    <name evidence="7" type="primary">nadE</name>
    <name evidence="11" type="ORF">C9940_00085</name>
</gene>
<name>A0A2T4CZI6_9GAMM</name>
<dbReference type="NCBIfam" id="TIGR00552">
    <property type="entry name" value="nadE"/>
    <property type="match status" value="1"/>
</dbReference>
<keyword evidence="3 7" id="KW-0436">Ligase</keyword>
<dbReference type="Pfam" id="PF00795">
    <property type="entry name" value="CN_hydrolase"/>
    <property type="match status" value="1"/>
</dbReference>
<dbReference type="Pfam" id="PF02540">
    <property type="entry name" value="NAD_synthase"/>
    <property type="match status" value="1"/>
</dbReference>
<dbReference type="GO" id="GO:0005524">
    <property type="term" value="F:ATP binding"/>
    <property type="evidence" value="ECO:0007669"/>
    <property type="project" value="UniProtKB-UniRule"/>
</dbReference>
<feature type="domain" description="CN hydrolase" evidence="10">
    <location>
        <begin position="6"/>
        <end position="247"/>
    </location>
</feature>
<feature type="active site" description="For glutaminase activity" evidence="7">
    <location>
        <position position="115"/>
    </location>
</feature>
<comment type="similarity">
    <text evidence="2 7 8">In the C-terminal section; belongs to the NAD synthetase family.</text>
</comment>
<comment type="pathway">
    <text evidence="1 7 8">Cofactor biosynthesis; NAD(+) biosynthesis; NAD(+) from deamido-NAD(+) (L-Gln route): step 1/1.</text>
</comment>
<reference evidence="11" key="1">
    <citation type="submission" date="2018-03" db="EMBL/GenBank/DDBJ databases">
        <title>Cross-interface Injection: A General Nanoliter Liquid Handling Method Applied to Single Cells Genome Amplification Automated Nanoliter Liquid Handling Applied to Single Cell Multiple Displacement Amplification.</title>
        <authorList>
            <person name="Yun J."/>
            <person name="Xu P."/>
            <person name="Xu J."/>
            <person name="Dai X."/>
            <person name="Wang Y."/>
            <person name="Zheng X."/>
            <person name="Cao C."/>
            <person name="Yi Q."/>
            <person name="Zhu Y."/>
            <person name="Wang L."/>
            <person name="Dong Z."/>
            <person name="Huang Y."/>
            <person name="Huang L."/>
            <person name="Du W."/>
        </authorList>
    </citation>
    <scope>NUCLEOTIDE SEQUENCE [LARGE SCALE GENOMIC DNA]</scope>
    <source>
        <strain evidence="11">Z-D3-2</strain>
    </source>
</reference>
<evidence type="ECO:0000256" key="5">
    <source>
        <dbReference type="ARBA" id="ARBA00022840"/>
    </source>
</evidence>
<dbReference type="GO" id="GO:0008795">
    <property type="term" value="F:NAD+ synthase activity"/>
    <property type="evidence" value="ECO:0007669"/>
    <property type="project" value="UniProtKB-UniRule"/>
</dbReference>
<dbReference type="AlphaFoldDB" id="A0A2T4CZI6"/>
<dbReference type="EMBL" id="PYVN01000001">
    <property type="protein sequence ID" value="PTB86959.1"/>
    <property type="molecule type" value="Genomic_DNA"/>
</dbReference>
<dbReference type="SUPFAM" id="SSF52402">
    <property type="entry name" value="Adenine nucleotide alpha hydrolases-like"/>
    <property type="match status" value="1"/>
</dbReference>
<dbReference type="PANTHER" id="PTHR23090:SF9">
    <property type="entry name" value="GLUTAMINE-DEPENDENT NAD(+) SYNTHETASE"/>
    <property type="match status" value="1"/>
</dbReference>
<dbReference type="InterPro" id="IPR014445">
    <property type="entry name" value="Gln-dep_NAD_synthase"/>
</dbReference>
<evidence type="ECO:0000256" key="3">
    <source>
        <dbReference type="ARBA" id="ARBA00022598"/>
    </source>
</evidence>
<dbReference type="InterPro" id="IPR014729">
    <property type="entry name" value="Rossmann-like_a/b/a_fold"/>
</dbReference>
<comment type="similarity">
    <text evidence="9">Belongs to the NAD synthetase family.</text>
</comment>
<comment type="caution">
    <text evidence="11">The sequence shown here is derived from an EMBL/GenBank/DDBJ whole genome shotgun (WGS) entry which is preliminary data.</text>
</comment>
<feature type="binding site" evidence="7">
    <location>
        <position position="403"/>
    </location>
    <ligand>
        <name>deamido-NAD(+)</name>
        <dbReference type="ChEBI" id="CHEBI:58437"/>
        <note>ligand shared between two neighboring subunits</note>
    </ligand>
</feature>
<evidence type="ECO:0000256" key="4">
    <source>
        <dbReference type="ARBA" id="ARBA00022741"/>
    </source>
</evidence>
<evidence type="ECO:0000256" key="1">
    <source>
        <dbReference type="ARBA" id="ARBA00005188"/>
    </source>
</evidence>
<evidence type="ECO:0000313" key="11">
    <source>
        <dbReference type="EMBL" id="PTB86959.1"/>
    </source>
</evidence>